<evidence type="ECO:0000313" key="2">
    <source>
        <dbReference type="Proteomes" id="UP000184231"/>
    </source>
</evidence>
<protein>
    <submittedName>
        <fullName evidence="1">Uncharacterized protein</fullName>
    </submittedName>
</protein>
<proteinExistence type="predicted"/>
<name>A0A1M6NP48_9FLAO</name>
<keyword evidence="2" id="KW-1185">Reference proteome</keyword>
<evidence type="ECO:0000313" key="1">
    <source>
        <dbReference type="EMBL" id="SHJ97465.1"/>
    </source>
</evidence>
<dbReference type="AlphaFoldDB" id="A0A1M6NP48"/>
<dbReference type="Proteomes" id="UP000184231">
    <property type="component" value="Unassembled WGS sequence"/>
</dbReference>
<dbReference type="RefSeq" id="WP_178338930.1">
    <property type="nucleotide sequence ID" value="NZ_FQYX01000085.1"/>
</dbReference>
<gene>
    <name evidence="1" type="ORF">SAMN04487911_1851</name>
</gene>
<dbReference type="STRING" id="558155.SAMN04487911_1851"/>
<organism evidence="1 2">
    <name type="scientific">Arenibacter nanhaiticus</name>
    <dbReference type="NCBI Taxonomy" id="558155"/>
    <lineage>
        <taxon>Bacteria</taxon>
        <taxon>Pseudomonadati</taxon>
        <taxon>Bacteroidota</taxon>
        <taxon>Flavobacteriia</taxon>
        <taxon>Flavobacteriales</taxon>
        <taxon>Flavobacteriaceae</taxon>
        <taxon>Arenibacter</taxon>
    </lineage>
</organism>
<accession>A0A1M6NP48</accession>
<sequence>GTTADPFKVEDLSIVTAKLANDAVTSVKILDNAVTPLKVDASIAGTGLIRSATGVLSVDGTAITGDGNITSSDLTVGGDLNALLGDVTLEIAAGAVGITELADGAVTSAKIVDKAITLSKLEDGTSDGQVMQWDNGTSSWTLVDLGSVTVTENDGVIGNEVVGATDGTLIRSGSGTTISPYTLDVSADGITNAELADNAVQTENILSGGTDKVLVTDALGTVEWIDKTFLNTDEQDLTSATLTGTSLEIAIENGAPVTVNLASLVDDADSDPTNEYNTGISFDGANLTVTDGGGNQTINISGVNTDTQDLSIDATGKIISLVDGGSVTINADDA</sequence>
<reference evidence="1 2" key="1">
    <citation type="submission" date="2016-11" db="EMBL/GenBank/DDBJ databases">
        <authorList>
            <person name="Jaros S."/>
            <person name="Januszkiewicz K."/>
            <person name="Wedrychowicz H."/>
        </authorList>
    </citation>
    <scope>NUCLEOTIDE SEQUENCE [LARGE SCALE GENOMIC DNA]</scope>
    <source>
        <strain evidence="1 2">CGMCC 1.8863</strain>
    </source>
</reference>
<feature type="non-terminal residue" evidence="1">
    <location>
        <position position="1"/>
    </location>
</feature>
<feature type="non-terminal residue" evidence="1">
    <location>
        <position position="334"/>
    </location>
</feature>
<dbReference type="EMBL" id="FQYX01000085">
    <property type="protein sequence ID" value="SHJ97465.1"/>
    <property type="molecule type" value="Genomic_DNA"/>
</dbReference>